<dbReference type="SUPFAM" id="SSF53098">
    <property type="entry name" value="Ribonuclease H-like"/>
    <property type="match status" value="1"/>
</dbReference>
<gene>
    <name evidence="3" type="ORF">O181_022660</name>
</gene>
<dbReference type="AlphaFoldDB" id="A0A9Q3CH10"/>
<dbReference type="GO" id="GO:0005634">
    <property type="term" value="C:nucleus"/>
    <property type="evidence" value="ECO:0007669"/>
    <property type="project" value="UniProtKB-ARBA"/>
</dbReference>
<dbReference type="Gene3D" id="3.30.420.10">
    <property type="entry name" value="Ribonuclease H-like superfamily/Ribonuclease H"/>
    <property type="match status" value="1"/>
</dbReference>
<name>A0A9Q3CH10_9BASI</name>
<proteinExistence type="predicted"/>
<dbReference type="EMBL" id="AVOT02007008">
    <property type="protein sequence ID" value="MBW0482945.1"/>
    <property type="molecule type" value="Genomic_DNA"/>
</dbReference>
<dbReference type="InterPro" id="IPR012337">
    <property type="entry name" value="RNaseH-like_sf"/>
</dbReference>
<accession>A0A9Q3CH10</accession>
<organism evidence="3 4">
    <name type="scientific">Austropuccinia psidii MF-1</name>
    <dbReference type="NCBI Taxonomy" id="1389203"/>
    <lineage>
        <taxon>Eukaryota</taxon>
        <taxon>Fungi</taxon>
        <taxon>Dikarya</taxon>
        <taxon>Basidiomycota</taxon>
        <taxon>Pucciniomycotina</taxon>
        <taxon>Pucciniomycetes</taxon>
        <taxon>Pucciniales</taxon>
        <taxon>Sphaerophragmiaceae</taxon>
        <taxon>Austropuccinia</taxon>
    </lineage>
</organism>
<evidence type="ECO:0000259" key="2">
    <source>
        <dbReference type="PROSITE" id="PS50994"/>
    </source>
</evidence>
<feature type="domain" description="Integrase catalytic" evidence="2">
    <location>
        <begin position="46"/>
        <end position="212"/>
    </location>
</feature>
<dbReference type="GO" id="GO:0015074">
    <property type="term" value="P:DNA integration"/>
    <property type="evidence" value="ECO:0007669"/>
    <property type="project" value="InterPro"/>
</dbReference>
<dbReference type="InterPro" id="IPR050951">
    <property type="entry name" value="Retrovirus_Pol_polyprotein"/>
</dbReference>
<evidence type="ECO:0000256" key="1">
    <source>
        <dbReference type="ARBA" id="ARBA00022884"/>
    </source>
</evidence>
<protein>
    <recommendedName>
        <fullName evidence="2">Integrase catalytic domain-containing protein</fullName>
    </recommendedName>
</protein>
<dbReference type="Proteomes" id="UP000765509">
    <property type="component" value="Unassembled WGS sequence"/>
</dbReference>
<dbReference type="PANTHER" id="PTHR37984">
    <property type="entry name" value="PROTEIN CBG26694"/>
    <property type="match status" value="1"/>
</dbReference>
<dbReference type="GO" id="GO:0003723">
    <property type="term" value="F:RNA binding"/>
    <property type="evidence" value="ECO:0007669"/>
    <property type="project" value="UniProtKB-KW"/>
</dbReference>
<sequence>MERIKTCDWWTAWRKDVIWYCNTCDRCQKANKATGKSFCLIINIQEPSTPWDMVHMDWVTALPPGGDKGHNACLVIVDRYRKNPIFLPFHKDDTAILIWNRVISHTGLFKNIISDGATKFTSALWKTLHKLLGTKLSFSASYHPKTDGLEERIINTLEDMIRRFCAYGLELKYSAGFINDWCTLIPELELAYKNSVHASTGKTLSMLEKGWSPKIPGDTFKKDLVDINPYSSIFKLFLDKLRHNTNQSMTDSFEYTKQEWDESHKTPELKVGDLILVSTLNLNNIKGPKRFNYYFPRPFIIKVPHGTNAVQVELSGELERKYPNLPLSIVKHYTSSDKELFPLRNETPLEVPPLYPSEEKKVLKVSKERILGGESKIEYLVRYRNPQHEGR</sequence>
<reference evidence="3" key="1">
    <citation type="submission" date="2021-03" db="EMBL/GenBank/DDBJ databases">
        <title>Draft genome sequence of rust myrtle Austropuccinia psidii MF-1, a brazilian biotype.</title>
        <authorList>
            <person name="Quecine M.C."/>
            <person name="Pachon D.M.R."/>
            <person name="Bonatelli M.L."/>
            <person name="Correr F.H."/>
            <person name="Franceschini L.M."/>
            <person name="Leite T.F."/>
            <person name="Margarido G.R.A."/>
            <person name="Almeida C.A."/>
            <person name="Ferrarezi J.A."/>
            <person name="Labate C.A."/>
        </authorList>
    </citation>
    <scope>NUCLEOTIDE SEQUENCE</scope>
    <source>
        <strain evidence="3">MF-1</strain>
    </source>
</reference>
<dbReference type="InterPro" id="IPR001584">
    <property type="entry name" value="Integrase_cat-core"/>
</dbReference>
<dbReference type="PANTHER" id="PTHR37984:SF15">
    <property type="entry name" value="INTEGRASE CATALYTIC DOMAIN-CONTAINING PROTEIN"/>
    <property type="match status" value="1"/>
</dbReference>
<dbReference type="InterPro" id="IPR036397">
    <property type="entry name" value="RNaseH_sf"/>
</dbReference>
<evidence type="ECO:0000313" key="4">
    <source>
        <dbReference type="Proteomes" id="UP000765509"/>
    </source>
</evidence>
<comment type="caution">
    <text evidence="3">The sequence shown here is derived from an EMBL/GenBank/DDBJ whole genome shotgun (WGS) entry which is preliminary data.</text>
</comment>
<dbReference type="PROSITE" id="PS50994">
    <property type="entry name" value="INTEGRASE"/>
    <property type="match status" value="1"/>
</dbReference>
<keyword evidence="4" id="KW-1185">Reference proteome</keyword>
<evidence type="ECO:0000313" key="3">
    <source>
        <dbReference type="EMBL" id="MBW0482945.1"/>
    </source>
</evidence>
<keyword evidence="1" id="KW-0694">RNA-binding</keyword>
<dbReference type="OrthoDB" id="2288803at2759"/>